<dbReference type="GO" id="GO:0004252">
    <property type="term" value="F:serine-type endopeptidase activity"/>
    <property type="evidence" value="ECO:0007669"/>
    <property type="project" value="InterPro"/>
</dbReference>
<dbReference type="AlphaFoldDB" id="A0A1S2NZ31"/>
<protein>
    <recommendedName>
        <fullName evidence="3">Signal peptidase I</fullName>
        <ecNumber evidence="3">3.4.21.89</ecNumber>
    </recommendedName>
</protein>
<dbReference type="GO" id="GO:0009003">
    <property type="term" value="F:signal peptidase activity"/>
    <property type="evidence" value="ECO:0007669"/>
    <property type="project" value="UniProtKB-EC"/>
</dbReference>
<name>A0A1S2NZ31_9ACTN</name>
<dbReference type="SUPFAM" id="SSF51306">
    <property type="entry name" value="LexA/Signal peptidase"/>
    <property type="match status" value="1"/>
</dbReference>
<evidence type="ECO:0000256" key="1">
    <source>
        <dbReference type="ARBA" id="ARBA00004401"/>
    </source>
</evidence>
<proteinExistence type="inferred from homology"/>
<dbReference type="PANTHER" id="PTHR43390:SF1">
    <property type="entry name" value="CHLOROPLAST PROCESSING PEPTIDASE"/>
    <property type="match status" value="1"/>
</dbReference>
<comment type="similarity">
    <text evidence="2 3">Belongs to the peptidase S26 family.</text>
</comment>
<dbReference type="GO" id="GO:0006465">
    <property type="term" value="P:signal peptide processing"/>
    <property type="evidence" value="ECO:0007669"/>
    <property type="project" value="InterPro"/>
</dbReference>
<sequence length="176" mass="18821">MEPTYPEGSDVTVKPVDGSGVRRGDVVLFSARDWGADSVFMMRVIAVGGDHVVIDEPGRVKVNGKTLREPYLFESGFSYSPPVEVTVPAGRLFLLGDHRVVAADSRAHIYEQHSGTIARTAIVGMAVDPASVPSPDRLWLWVGAATTAAGLVAAAVAATVRRRRTGLGAHREQVNF</sequence>
<dbReference type="NCBIfam" id="TIGR02227">
    <property type="entry name" value="sigpep_I_bact"/>
    <property type="match status" value="1"/>
</dbReference>
<dbReference type="EC" id="3.4.21.89" evidence="3"/>
<dbReference type="Gene3D" id="2.10.109.10">
    <property type="entry name" value="Umud Fragment, subunit A"/>
    <property type="match status" value="1"/>
</dbReference>
<organism evidence="5 6">
    <name type="scientific">Streptomyces colonosanans</name>
    <dbReference type="NCBI Taxonomy" id="1428652"/>
    <lineage>
        <taxon>Bacteria</taxon>
        <taxon>Bacillati</taxon>
        <taxon>Actinomycetota</taxon>
        <taxon>Actinomycetes</taxon>
        <taxon>Kitasatosporales</taxon>
        <taxon>Streptomycetaceae</taxon>
        <taxon>Streptomyces</taxon>
    </lineage>
</organism>
<dbReference type="Pfam" id="PF10502">
    <property type="entry name" value="Peptidase_S26"/>
    <property type="match status" value="1"/>
</dbReference>
<comment type="subcellular location">
    <subcellularLocation>
        <location evidence="1">Cell membrane</location>
        <topology evidence="1">Single-pass type II membrane protein</topology>
    </subcellularLocation>
    <subcellularLocation>
        <location evidence="3">Membrane</location>
        <topology evidence="3">Single-pass type II membrane protein</topology>
    </subcellularLocation>
</comment>
<reference evidence="5 6" key="1">
    <citation type="submission" date="2016-10" db="EMBL/GenBank/DDBJ databases">
        <title>Genome sequence of Streptomyces sp. MUSC 93.</title>
        <authorList>
            <person name="Lee L.-H."/>
            <person name="Ser H.-L."/>
            <person name="Law J.W.-F."/>
        </authorList>
    </citation>
    <scope>NUCLEOTIDE SEQUENCE [LARGE SCALE GENOMIC DNA]</scope>
    <source>
        <strain evidence="5 6">MUSC 93</strain>
    </source>
</reference>
<dbReference type="EMBL" id="MLYP01000072">
    <property type="protein sequence ID" value="OIJ86740.1"/>
    <property type="molecule type" value="Genomic_DNA"/>
</dbReference>
<feature type="transmembrane region" description="Helical" evidence="3">
    <location>
        <begin position="138"/>
        <end position="160"/>
    </location>
</feature>
<comment type="caution">
    <text evidence="5">The sequence shown here is derived from an EMBL/GenBank/DDBJ whole genome shotgun (WGS) entry which is preliminary data.</text>
</comment>
<dbReference type="PRINTS" id="PR00727">
    <property type="entry name" value="LEADERPTASE"/>
</dbReference>
<dbReference type="InterPro" id="IPR000223">
    <property type="entry name" value="Pept_S26A_signal_pept_1"/>
</dbReference>
<keyword evidence="3" id="KW-0472">Membrane</keyword>
<dbReference type="InterPro" id="IPR019533">
    <property type="entry name" value="Peptidase_S26"/>
</dbReference>
<evidence type="ECO:0000313" key="6">
    <source>
        <dbReference type="Proteomes" id="UP000179935"/>
    </source>
</evidence>
<evidence type="ECO:0000313" key="5">
    <source>
        <dbReference type="EMBL" id="OIJ86740.1"/>
    </source>
</evidence>
<gene>
    <name evidence="5" type="ORF">BIV24_26065</name>
</gene>
<keyword evidence="3" id="KW-1133">Transmembrane helix</keyword>
<accession>A0A1S2NZ31</accession>
<dbReference type="Proteomes" id="UP000179935">
    <property type="component" value="Unassembled WGS sequence"/>
</dbReference>
<evidence type="ECO:0000259" key="4">
    <source>
        <dbReference type="Pfam" id="PF10502"/>
    </source>
</evidence>
<dbReference type="PANTHER" id="PTHR43390">
    <property type="entry name" value="SIGNAL PEPTIDASE I"/>
    <property type="match status" value="1"/>
</dbReference>
<evidence type="ECO:0000256" key="3">
    <source>
        <dbReference type="RuleBase" id="RU362042"/>
    </source>
</evidence>
<comment type="catalytic activity">
    <reaction evidence="3">
        <text>Cleavage of hydrophobic, N-terminal signal or leader sequences from secreted and periplasmic proteins.</text>
        <dbReference type="EC" id="3.4.21.89"/>
    </reaction>
</comment>
<dbReference type="STRING" id="1428652.BIV24_26065"/>
<keyword evidence="3" id="KW-0645">Protease</keyword>
<evidence type="ECO:0000256" key="2">
    <source>
        <dbReference type="ARBA" id="ARBA00009370"/>
    </source>
</evidence>
<feature type="domain" description="Peptidase S26" evidence="4">
    <location>
        <begin position="1"/>
        <end position="127"/>
    </location>
</feature>
<dbReference type="GO" id="GO:0005886">
    <property type="term" value="C:plasma membrane"/>
    <property type="evidence" value="ECO:0007669"/>
    <property type="project" value="UniProtKB-SubCell"/>
</dbReference>
<keyword evidence="3" id="KW-0378">Hydrolase</keyword>
<dbReference type="InterPro" id="IPR036286">
    <property type="entry name" value="LexA/Signal_pep-like_sf"/>
</dbReference>
<keyword evidence="3" id="KW-0812">Transmembrane</keyword>
<keyword evidence="6" id="KW-1185">Reference proteome</keyword>